<organism evidence="3 4">
    <name type="scientific">Theobroma cacao</name>
    <name type="common">Cacao</name>
    <name type="synonym">Cocoa</name>
    <dbReference type="NCBI Taxonomy" id="3641"/>
    <lineage>
        <taxon>Eukaryota</taxon>
        <taxon>Viridiplantae</taxon>
        <taxon>Streptophyta</taxon>
        <taxon>Embryophyta</taxon>
        <taxon>Tracheophyta</taxon>
        <taxon>Spermatophyta</taxon>
        <taxon>Magnoliopsida</taxon>
        <taxon>eudicotyledons</taxon>
        <taxon>Gunneridae</taxon>
        <taxon>Pentapetalae</taxon>
        <taxon>rosids</taxon>
        <taxon>malvids</taxon>
        <taxon>Malvales</taxon>
        <taxon>Malvaceae</taxon>
        <taxon>Byttnerioideae</taxon>
        <taxon>Theobroma</taxon>
    </lineage>
</organism>
<feature type="compositionally biased region" description="Basic and acidic residues" evidence="1">
    <location>
        <begin position="370"/>
        <end position="403"/>
    </location>
</feature>
<evidence type="ECO:0000313" key="3">
    <source>
        <dbReference type="EMBL" id="EOY30675.1"/>
    </source>
</evidence>
<feature type="compositionally biased region" description="Polar residues" evidence="1">
    <location>
        <begin position="358"/>
        <end position="369"/>
    </location>
</feature>
<dbReference type="OMA" id="HGFNDEN"/>
<feature type="compositionally biased region" description="Basic and acidic residues" evidence="1">
    <location>
        <begin position="252"/>
        <end position="271"/>
    </location>
</feature>
<evidence type="ECO:0000256" key="1">
    <source>
        <dbReference type="SAM" id="MobiDB-lite"/>
    </source>
</evidence>
<feature type="compositionally biased region" description="Basic and acidic residues" evidence="1">
    <location>
        <begin position="278"/>
        <end position="298"/>
    </location>
</feature>
<name>A0A061GLG2_THECC</name>
<feature type="compositionally biased region" description="Basic and acidic residues" evidence="1">
    <location>
        <begin position="166"/>
        <end position="183"/>
    </location>
</feature>
<feature type="compositionally biased region" description="Basic and acidic residues" evidence="1">
    <location>
        <begin position="226"/>
        <end position="243"/>
    </location>
</feature>
<keyword evidence="2" id="KW-0812">Transmembrane</keyword>
<sequence>MTKKKPPLAVFPKQEKEKEKEKIIKSSVHRRKENYWESVRIVMYFQSTGRNQRPRGFHVNQGFLLMLISAICIWLLYQIKNSNYTKDDRSLLAKFSKGNSVLNLGRKGDVELSDKTMYMSDSKDVILEAGGKQKDRGGVDDELDGSVDEKGEKESLDKRIEYIHGRDKTDAEEGKKMEPERQYHLSTNSENIEIEMRDEDNKIFSEDNSQEGLESLKRIVSNLDGGRYEKDQKRLSSSDERGHKSGANNLVERGDEKDLERHTKELQRDEEISIDALKQGKDEEKGSSRENGEDKDLISKEINKLVNSTENATVFGQNEVGNGLHGFHDENGVPQGSNDLVEFTLAKSRDSQANNILHQETNSSLNHRNNITERPHIKEVESKSDRNATDAETKTRSQKEGSKSDAMLDVGINSDTNF</sequence>
<dbReference type="eggNOG" id="ENOG502SB6G">
    <property type="taxonomic scope" value="Eukaryota"/>
</dbReference>
<dbReference type="Gramene" id="EOY30675">
    <property type="protein sequence ID" value="EOY30675"/>
    <property type="gene ID" value="TCM_037802"/>
</dbReference>
<dbReference type="PANTHER" id="PTHR33700:SF25">
    <property type="entry name" value="TRANSMEMBRANE PROTEIN"/>
    <property type="match status" value="1"/>
</dbReference>
<dbReference type="HOGENOM" id="CLU_657896_0_0_1"/>
<keyword evidence="2" id="KW-1133">Transmembrane helix</keyword>
<dbReference type="Proteomes" id="UP000026915">
    <property type="component" value="Chromosome 9"/>
</dbReference>
<dbReference type="EMBL" id="CM001887">
    <property type="protein sequence ID" value="EOY30675.1"/>
    <property type="molecule type" value="Genomic_DNA"/>
</dbReference>
<feature type="region of interest" description="Disordered" evidence="1">
    <location>
        <begin position="358"/>
        <end position="418"/>
    </location>
</feature>
<evidence type="ECO:0000256" key="2">
    <source>
        <dbReference type="SAM" id="Phobius"/>
    </source>
</evidence>
<feature type="region of interest" description="Disordered" evidence="1">
    <location>
        <begin position="130"/>
        <end position="153"/>
    </location>
</feature>
<keyword evidence="4" id="KW-1185">Reference proteome</keyword>
<dbReference type="InParanoid" id="A0A061GLG2"/>
<keyword evidence="2" id="KW-0472">Membrane</keyword>
<feature type="region of interest" description="Disordered" evidence="1">
    <location>
        <begin position="166"/>
        <end position="298"/>
    </location>
</feature>
<gene>
    <name evidence="3" type="ORF">TCM_037802</name>
</gene>
<reference evidence="3 4" key="1">
    <citation type="journal article" date="2013" name="Genome Biol.">
        <title>The genome sequence of the most widely cultivated cacao type and its use to identify candidate genes regulating pod color.</title>
        <authorList>
            <person name="Motamayor J.C."/>
            <person name="Mockaitis K."/>
            <person name="Schmutz J."/>
            <person name="Haiminen N."/>
            <person name="Iii D.L."/>
            <person name="Cornejo O."/>
            <person name="Findley S.D."/>
            <person name="Zheng P."/>
            <person name="Utro F."/>
            <person name="Royaert S."/>
            <person name="Saski C."/>
            <person name="Jenkins J."/>
            <person name="Podicheti R."/>
            <person name="Zhao M."/>
            <person name="Scheffler B.E."/>
            <person name="Stack J.C."/>
            <person name="Feltus F.A."/>
            <person name="Mustiga G.M."/>
            <person name="Amores F."/>
            <person name="Phillips W."/>
            <person name="Marelli J.P."/>
            <person name="May G.D."/>
            <person name="Shapiro H."/>
            <person name="Ma J."/>
            <person name="Bustamante C.D."/>
            <person name="Schnell R.J."/>
            <person name="Main D."/>
            <person name="Gilbert D."/>
            <person name="Parida L."/>
            <person name="Kuhn D.N."/>
        </authorList>
    </citation>
    <scope>NUCLEOTIDE SEQUENCE [LARGE SCALE GENOMIC DNA]</scope>
    <source>
        <strain evidence="4">cv. Matina 1-6</strain>
    </source>
</reference>
<protein>
    <submittedName>
        <fullName evidence="3">Uncharacterized protein</fullName>
    </submittedName>
</protein>
<dbReference type="AlphaFoldDB" id="A0A061GLG2"/>
<feature type="transmembrane region" description="Helical" evidence="2">
    <location>
        <begin position="57"/>
        <end position="77"/>
    </location>
</feature>
<dbReference type="PANTHER" id="PTHR33700">
    <property type="entry name" value="MYB-LIKE PROTEIN X"/>
    <property type="match status" value="1"/>
</dbReference>
<evidence type="ECO:0000313" key="4">
    <source>
        <dbReference type="Proteomes" id="UP000026915"/>
    </source>
</evidence>
<accession>A0A061GLG2</accession>
<proteinExistence type="predicted"/>
<feature type="compositionally biased region" description="Basic and acidic residues" evidence="1">
    <location>
        <begin position="130"/>
        <end position="139"/>
    </location>
</feature>